<evidence type="ECO:0000313" key="8">
    <source>
        <dbReference type="Proteomes" id="UP000319897"/>
    </source>
</evidence>
<dbReference type="Proteomes" id="UP000319897">
    <property type="component" value="Unassembled WGS sequence"/>
</dbReference>
<dbReference type="GO" id="GO:0016787">
    <property type="term" value="F:hydrolase activity"/>
    <property type="evidence" value="ECO:0007669"/>
    <property type="project" value="TreeGrafter"/>
</dbReference>
<comment type="caution">
    <text evidence="7">The sequence shown here is derived from an EMBL/GenBank/DDBJ whole genome shotgun (WGS) entry which is preliminary data.</text>
</comment>
<dbReference type="RefSeq" id="WP_140929465.1">
    <property type="nucleotide sequence ID" value="NZ_VFSU01000034.1"/>
</dbReference>
<sequence length="208" mass="21593">MKSPLLFVAALVAGISYIVSWALPLPDAAAIAWKGAGVGLLATWASRQGQTIDHKLLATVLVLGATADMMLEIHLIAGAAIFALGHVVAVVLYIRNRRAGTGVRDAALGALFAAGMMALAFHLASPDWAPAVAIYTLFLAVMAASAMASRFPLAAAGALLFLLSDLLIFARMGLIANLSWADLAVWATYFAGQALIAYGVATGLKTTR</sequence>
<dbReference type="OrthoDB" id="7390032at2"/>
<evidence type="ECO:0000256" key="6">
    <source>
        <dbReference type="SAM" id="Phobius"/>
    </source>
</evidence>
<accession>A0A501XE86</accession>
<dbReference type="EMBL" id="VFSU01000034">
    <property type="protein sequence ID" value="TPE58613.1"/>
    <property type="molecule type" value="Genomic_DNA"/>
</dbReference>
<evidence type="ECO:0000256" key="2">
    <source>
        <dbReference type="ARBA" id="ARBA00007375"/>
    </source>
</evidence>
<dbReference type="GO" id="GO:0016020">
    <property type="term" value="C:membrane"/>
    <property type="evidence" value="ECO:0007669"/>
    <property type="project" value="UniProtKB-SubCell"/>
</dbReference>
<dbReference type="InterPro" id="IPR012506">
    <property type="entry name" value="TMEM86B-like"/>
</dbReference>
<feature type="transmembrane region" description="Helical" evidence="6">
    <location>
        <begin position="183"/>
        <end position="204"/>
    </location>
</feature>
<reference evidence="7 8" key="1">
    <citation type="submission" date="2019-06" db="EMBL/GenBank/DDBJ databases">
        <authorList>
            <person name="Lee I."/>
            <person name="Jang G.I."/>
            <person name="Hwang C.Y."/>
        </authorList>
    </citation>
    <scope>NUCLEOTIDE SEQUENCE [LARGE SCALE GENOMIC DNA]</scope>
    <source>
        <strain evidence="7 8">PAMC 28131</strain>
    </source>
</reference>
<dbReference type="Pfam" id="PF07947">
    <property type="entry name" value="YhhN"/>
    <property type="match status" value="1"/>
</dbReference>
<protein>
    <submittedName>
        <fullName evidence="7">Lysoplasmalogenase</fullName>
    </submittedName>
</protein>
<dbReference type="PANTHER" id="PTHR31885">
    <property type="entry name" value="GH04784P"/>
    <property type="match status" value="1"/>
</dbReference>
<gene>
    <name evidence="7" type="ORF">FJQ54_16290</name>
</gene>
<keyword evidence="8" id="KW-1185">Reference proteome</keyword>
<organism evidence="7 8">
    <name type="scientific">Sandaracinobacter neustonicus</name>
    <dbReference type="NCBI Taxonomy" id="1715348"/>
    <lineage>
        <taxon>Bacteria</taxon>
        <taxon>Pseudomonadati</taxon>
        <taxon>Pseudomonadota</taxon>
        <taxon>Alphaproteobacteria</taxon>
        <taxon>Sphingomonadales</taxon>
        <taxon>Sphingosinicellaceae</taxon>
        <taxon>Sandaracinobacter</taxon>
    </lineage>
</organism>
<dbReference type="AlphaFoldDB" id="A0A501XE86"/>
<comment type="subcellular location">
    <subcellularLocation>
        <location evidence="1">Membrane</location>
        <topology evidence="1">Multi-pass membrane protein</topology>
    </subcellularLocation>
</comment>
<proteinExistence type="inferred from homology"/>
<keyword evidence="4 6" id="KW-1133">Transmembrane helix</keyword>
<feature type="transmembrane region" description="Helical" evidence="6">
    <location>
        <begin position="130"/>
        <end position="148"/>
    </location>
</feature>
<name>A0A501XE86_9SPHN</name>
<dbReference type="PANTHER" id="PTHR31885:SF6">
    <property type="entry name" value="GH04784P"/>
    <property type="match status" value="1"/>
</dbReference>
<evidence type="ECO:0000256" key="1">
    <source>
        <dbReference type="ARBA" id="ARBA00004141"/>
    </source>
</evidence>
<evidence type="ECO:0000313" key="7">
    <source>
        <dbReference type="EMBL" id="TPE58613.1"/>
    </source>
</evidence>
<feature type="transmembrane region" description="Helical" evidence="6">
    <location>
        <begin position="155"/>
        <end position="177"/>
    </location>
</feature>
<evidence type="ECO:0000256" key="3">
    <source>
        <dbReference type="ARBA" id="ARBA00022692"/>
    </source>
</evidence>
<feature type="transmembrane region" description="Helical" evidence="6">
    <location>
        <begin position="106"/>
        <end position="124"/>
    </location>
</feature>
<comment type="similarity">
    <text evidence="2">Belongs to the TMEM86 family.</text>
</comment>
<keyword evidence="3 6" id="KW-0812">Transmembrane</keyword>
<evidence type="ECO:0000256" key="4">
    <source>
        <dbReference type="ARBA" id="ARBA00022989"/>
    </source>
</evidence>
<feature type="transmembrane region" description="Helical" evidence="6">
    <location>
        <begin position="73"/>
        <end position="94"/>
    </location>
</feature>
<keyword evidence="5 6" id="KW-0472">Membrane</keyword>
<evidence type="ECO:0000256" key="5">
    <source>
        <dbReference type="ARBA" id="ARBA00023136"/>
    </source>
</evidence>